<dbReference type="EMBL" id="CP007055">
    <property type="protein sequence ID" value="AHG00545.1"/>
    <property type="molecule type" value="Genomic_DNA"/>
</dbReference>
<evidence type="ECO:0000313" key="3">
    <source>
        <dbReference type="EMBL" id="AHG00545.1"/>
    </source>
</evidence>
<gene>
    <name evidence="3" type="ORF">HALLA_18895</name>
</gene>
<dbReference type="STRING" id="797299.HALLA_18895"/>
<dbReference type="PANTHER" id="PTHR35337">
    <property type="entry name" value="SLR1478 PROTEIN"/>
    <property type="match status" value="1"/>
</dbReference>
<dbReference type="InterPro" id="IPR002798">
    <property type="entry name" value="SpoIIM-like"/>
</dbReference>
<keyword evidence="2" id="KW-0812">Transmembrane</keyword>
<evidence type="ECO:0000256" key="2">
    <source>
        <dbReference type="SAM" id="Phobius"/>
    </source>
</evidence>
<evidence type="ECO:0000256" key="1">
    <source>
        <dbReference type="SAM" id="MobiDB-lite"/>
    </source>
</evidence>
<feature type="compositionally biased region" description="Polar residues" evidence="1">
    <location>
        <begin position="38"/>
        <end position="48"/>
    </location>
</feature>
<evidence type="ECO:0000313" key="4">
    <source>
        <dbReference type="Proteomes" id="UP000019024"/>
    </source>
</evidence>
<accession>W0JTH4</accession>
<feature type="transmembrane region" description="Helical" evidence="2">
    <location>
        <begin position="98"/>
        <end position="116"/>
    </location>
</feature>
<dbReference type="Proteomes" id="UP000019024">
    <property type="component" value="Chromosome"/>
</dbReference>
<feature type="transmembrane region" description="Helical" evidence="2">
    <location>
        <begin position="137"/>
        <end position="160"/>
    </location>
</feature>
<dbReference type="eggNOG" id="arCOG01994">
    <property type="taxonomic scope" value="Archaea"/>
</dbReference>
<dbReference type="AlphaFoldDB" id="W0JTH4"/>
<dbReference type="HOGENOM" id="CLU_065083_0_0_2"/>
<name>W0JTH4_9EURY</name>
<feature type="transmembrane region" description="Helical" evidence="2">
    <location>
        <begin position="73"/>
        <end position="92"/>
    </location>
</feature>
<keyword evidence="4" id="KW-1185">Reference proteome</keyword>
<keyword evidence="2" id="KW-0472">Membrane</keyword>
<dbReference type="Pfam" id="PF01944">
    <property type="entry name" value="SpoIIM"/>
    <property type="match status" value="1"/>
</dbReference>
<dbReference type="PANTHER" id="PTHR35337:SF1">
    <property type="entry name" value="SLR1478 PROTEIN"/>
    <property type="match status" value="1"/>
</dbReference>
<evidence type="ECO:0008006" key="5">
    <source>
        <dbReference type="Google" id="ProtNLM"/>
    </source>
</evidence>
<reference evidence="3 4" key="1">
    <citation type="submission" date="2014-01" db="EMBL/GenBank/DDBJ databases">
        <authorList>
            <consortium name="DOE Joint Genome Institute"/>
            <person name="Anderson I."/>
            <person name="Huntemann M."/>
            <person name="Han J."/>
            <person name="Chen A."/>
            <person name="Kyrpides N."/>
            <person name="Mavromatis K."/>
            <person name="Markowitz V."/>
            <person name="Palaniappan K."/>
            <person name="Ivanova N."/>
            <person name="Schaumberg A."/>
            <person name="Pati A."/>
            <person name="Liolios K."/>
            <person name="Nordberg H.P."/>
            <person name="Cantor M.N."/>
            <person name="Hua S.X."/>
            <person name="Woyke T."/>
        </authorList>
    </citation>
    <scope>NUCLEOTIDE SEQUENCE [LARGE SCALE GENOMIC DNA]</scope>
    <source>
        <strain evidence="3 4">XH-48</strain>
    </source>
</reference>
<feature type="region of interest" description="Disordered" evidence="1">
    <location>
        <begin position="1"/>
        <end position="62"/>
    </location>
</feature>
<keyword evidence="2" id="KW-1133">Transmembrane helix</keyword>
<proteinExistence type="predicted"/>
<feature type="transmembrane region" description="Helical" evidence="2">
    <location>
        <begin position="207"/>
        <end position="224"/>
    </location>
</feature>
<feature type="transmembrane region" description="Helical" evidence="2">
    <location>
        <begin position="257"/>
        <end position="275"/>
    </location>
</feature>
<feature type="transmembrane region" description="Helical" evidence="2">
    <location>
        <begin position="231"/>
        <end position="251"/>
    </location>
</feature>
<feature type="transmembrane region" description="Helical" evidence="2">
    <location>
        <begin position="296"/>
        <end position="318"/>
    </location>
</feature>
<sequence length="332" mass="34567">MAFERRVADLPVGGFNSRLPEQDTMNGPERDDADDGRQNPSASANPSTGAARGPGAKAPVADASPNAVRNWSALLSFLALASFLSAGTALFVSETPRAAAGATMLGLGLVGTAVVSRTMAPNLLYRLSAAWAEHRRYVWFSGGLFALGIAAGIALAAAGVDLTQLFLELIMEELEGAEVDPDGLGGGGGVALETSATFFILNNTPPFLASILGALTLGLFTFFVMTLNGLIVGNIAVAIGGEVGYGLVVALLVPHGIFELTALFVGAGVGFRFVYRAGERVLGKRPALFTKPYLARTALLVVFAWLMLVVAAFVEAYLTIPVAEFLFPTQTA</sequence>
<protein>
    <recommendedName>
        <fullName evidence="5">Stage II sporulation protein M</fullName>
    </recommendedName>
</protein>
<organism evidence="3 4">
    <name type="scientific">Halostagnicola larsenii XH-48</name>
    <dbReference type="NCBI Taxonomy" id="797299"/>
    <lineage>
        <taxon>Archaea</taxon>
        <taxon>Methanobacteriati</taxon>
        <taxon>Methanobacteriota</taxon>
        <taxon>Stenosarchaea group</taxon>
        <taxon>Halobacteria</taxon>
        <taxon>Halobacteriales</taxon>
        <taxon>Natrialbaceae</taxon>
        <taxon>Halostagnicola</taxon>
    </lineage>
</organism>
<dbReference type="KEGG" id="hlr:HALLA_18895"/>